<keyword evidence="3" id="KW-1185">Reference proteome</keyword>
<sequence length="115" mass="13438">MEQQLERYHAIKMQQKELDSELQQLRTEILAYCEQQQVSEYNSGAYKAKVVTQTKKEYDEQKLYAALPDEALWRMISKPDNSKISSLITLGVLNEPMLQHTLNTKQTTLLYVDKL</sequence>
<name>A0ABW4YPC0_9BACL</name>
<feature type="coiled-coil region" evidence="1">
    <location>
        <begin position="8"/>
        <end position="35"/>
    </location>
</feature>
<proteinExistence type="predicted"/>
<accession>A0ABW4YPC0</accession>
<organism evidence="2 3">
    <name type="scientific">Paenibacillus yanchengensis</name>
    <dbReference type="NCBI Taxonomy" id="2035833"/>
    <lineage>
        <taxon>Bacteria</taxon>
        <taxon>Bacillati</taxon>
        <taxon>Bacillota</taxon>
        <taxon>Bacilli</taxon>
        <taxon>Bacillales</taxon>
        <taxon>Paenibacillaceae</taxon>
        <taxon>Paenibacillus</taxon>
    </lineage>
</organism>
<protein>
    <submittedName>
        <fullName evidence="2">Uncharacterized protein</fullName>
    </submittedName>
</protein>
<dbReference type="Proteomes" id="UP001597362">
    <property type="component" value="Unassembled WGS sequence"/>
</dbReference>
<dbReference type="EMBL" id="JBHUHO010000039">
    <property type="protein sequence ID" value="MFD2117314.1"/>
    <property type="molecule type" value="Genomic_DNA"/>
</dbReference>
<keyword evidence="1" id="KW-0175">Coiled coil</keyword>
<comment type="caution">
    <text evidence="2">The sequence shown here is derived from an EMBL/GenBank/DDBJ whole genome shotgun (WGS) entry which is preliminary data.</text>
</comment>
<dbReference type="RefSeq" id="WP_377774350.1">
    <property type="nucleotide sequence ID" value="NZ_JBHUHO010000039.1"/>
</dbReference>
<reference evidence="3" key="1">
    <citation type="journal article" date="2019" name="Int. J. Syst. Evol. Microbiol.">
        <title>The Global Catalogue of Microorganisms (GCM) 10K type strain sequencing project: providing services to taxonomists for standard genome sequencing and annotation.</title>
        <authorList>
            <consortium name="The Broad Institute Genomics Platform"/>
            <consortium name="The Broad Institute Genome Sequencing Center for Infectious Disease"/>
            <person name="Wu L."/>
            <person name="Ma J."/>
        </authorList>
    </citation>
    <scope>NUCLEOTIDE SEQUENCE [LARGE SCALE GENOMIC DNA]</scope>
    <source>
        <strain evidence="3">GH52</strain>
    </source>
</reference>
<evidence type="ECO:0000313" key="2">
    <source>
        <dbReference type="EMBL" id="MFD2117314.1"/>
    </source>
</evidence>
<gene>
    <name evidence="2" type="ORF">ACFSJH_16415</name>
</gene>
<evidence type="ECO:0000256" key="1">
    <source>
        <dbReference type="SAM" id="Coils"/>
    </source>
</evidence>
<evidence type="ECO:0000313" key="3">
    <source>
        <dbReference type="Proteomes" id="UP001597362"/>
    </source>
</evidence>